<name>A0A5B7CNH3_PORTR</name>
<sequence length="189" mass="21309">MDSSWSPLTSPRLASPRLASSHTRAGVKLKKGMQLAESEGSEIHTLDRPVPLWPQRRKCIPVRGGNGCWAGLMVPHAASEERTNVFSDREEFKGRSLSRNVTQGKEGREGGKGGPFCGRREGWRRKVSGWGRSASLSQQSVSRRVVLTFIGLTDFFFLRTDHKERTDNIRQEVVVMQRVSCAVWWCQQL</sequence>
<dbReference type="Proteomes" id="UP000324222">
    <property type="component" value="Unassembled WGS sequence"/>
</dbReference>
<evidence type="ECO:0000256" key="1">
    <source>
        <dbReference type="SAM" id="MobiDB-lite"/>
    </source>
</evidence>
<gene>
    <name evidence="2" type="ORF">E2C01_003909</name>
</gene>
<feature type="region of interest" description="Disordered" evidence="1">
    <location>
        <begin position="96"/>
        <end position="118"/>
    </location>
</feature>
<dbReference type="EMBL" id="VSRR010000153">
    <property type="protein sequence ID" value="MPC11247.1"/>
    <property type="molecule type" value="Genomic_DNA"/>
</dbReference>
<reference evidence="2 3" key="1">
    <citation type="submission" date="2019-05" db="EMBL/GenBank/DDBJ databases">
        <title>Another draft genome of Portunus trituberculatus and its Hox gene families provides insights of decapod evolution.</title>
        <authorList>
            <person name="Jeong J.-H."/>
            <person name="Song I."/>
            <person name="Kim S."/>
            <person name="Choi T."/>
            <person name="Kim D."/>
            <person name="Ryu S."/>
            <person name="Kim W."/>
        </authorList>
    </citation>
    <scope>NUCLEOTIDE SEQUENCE [LARGE SCALE GENOMIC DNA]</scope>
    <source>
        <tissue evidence="2">Muscle</tissue>
    </source>
</reference>
<keyword evidence="3" id="KW-1185">Reference proteome</keyword>
<organism evidence="2 3">
    <name type="scientific">Portunus trituberculatus</name>
    <name type="common">Swimming crab</name>
    <name type="synonym">Neptunus trituberculatus</name>
    <dbReference type="NCBI Taxonomy" id="210409"/>
    <lineage>
        <taxon>Eukaryota</taxon>
        <taxon>Metazoa</taxon>
        <taxon>Ecdysozoa</taxon>
        <taxon>Arthropoda</taxon>
        <taxon>Crustacea</taxon>
        <taxon>Multicrustacea</taxon>
        <taxon>Malacostraca</taxon>
        <taxon>Eumalacostraca</taxon>
        <taxon>Eucarida</taxon>
        <taxon>Decapoda</taxon>
        <taxon>Pleocyemata</taxon>
        <taxon>Brachyura</taxon>
        <taxon>Eubrachyura</taxon>
        <taxon>Portunoidea</taxon>
        <taxon>Portunidae</taxon>
        <taxon>Portuninae</taxon>
        <taxon>Portunus</taxon>
    </lineage>
</organism>
<proteinExistence type="predicted"/>
<evidence type="ECO:0000313" key="2">
    <source>
        <dbReference type="EMBL" id="MPC11247.1"/>
    </source>
</evidence>
<accession>A0A5B7CNH3</accession>
<dbReference type="AlphaFoldDB" id="A0A5B7CNH3"/>
<feature type="region of interest" description="Disordered" evidence="1">
    <location>
        <begin position="1"/>
        <end position="29"/>
    </location>
</feature>
<evidence type="ECO:0000313" key="3">
    <source>
        <dbReference type="Proteomes" id="UP000324222"/>
    </source>
</evidence>
<comment type="caution">
    <text evidence="2">The sequence shown here is derived from an EMBL/GenBank/DDBJ whole genome shotgun (WGS) entry which is preliminary data.</text>
</comment>
<protein>
    <submittedName>
        <fullName evidence="2">Uncharacterized protein</fullName>
    </submittedName>
</protein>